<comment type="similarity">
    <text evidence="7">Belongs to the binding-protein-dependent transport system permease family.</text>
</comment>
<organism evidence="9 10">
    <name type="scientific">Ktedonosporobacter rubrisoli</name>
    <dbReference type="NCBI Taxonomy" id="2509675"/>
    <lineage>
        <taxon>Bacteria</taxon>
        <taxon>Bacillati</taxon>
        <taxon>Chloroflexota</taxon>
        <taxon>Ktedonobacteria</taxon>
        <taxon>Ktedonobacterales</taxon>
        <taxon>Ktedonosporobacteraceae</taxon>
        <taxon>Ktedonosporobacter</taxon>
    </lineage>
</organism>
<dbReference type="PANTHER" id="PTHR43005:SF1">
    <property type="entry name" value="SPERMIDINE_PUTRESCINE TRANSPORT SYSTEM PERMEASE PROTEIN"/>
    <property type="match status" value="1"/>
</dbReference>
<sequence>MAFTPSASASVEERSAFVSPPPDYHNRRKARARVPYYFVLPAVLVLALIGIFPFFYAIFMSMRSLNLLDPSNDRMVWLLNFVRLAQDERAWHSLLITLFYTVGAIVLEVVLGLAISLLLNRDFRGRALVRGLLLIPIVMTPVVVGLLWRIFYDPSAGIINYVLGQIGLGSQHDWLGNIHTALGALIVTDVWQWTPFVILITMAGLESLPQEPFEAAYIDGASKWQAFIYVTLPLLRRTLAVALILRTIDCLKTFDTIYVMTQGGPGLATETANLYAYIQGFNYFDVSYATAFALVFTIVLTIVVTTLVRKFVFVKQVEEGA</sequence>
<dbReference type="Gene3D" id="1.10.3720.10">
    <property type="entry name" value="MetI-like"/>
    <property type="match status" value="1"/>
</dbReference>
<dbReference type="Proteomes" id="UP000290365">
    <property type="component" value="Chromosome"/>
</dbReference>
<dbReference type="AlphaFoldDB" id="A0A4P6JMC9"/>
<keyword evidence="6 7" id="KW-0472">Membrane</keyword>
<evidence type="ECO:0000313" key="10">
    <source>
        <dbReference type="Proteomes" id="UP000290365"/>
    </source>
</evidence>
<dbReference type="GO" id="GO:0005886">
    <property type="term" value="C:plasma membrane"/>
    <property type="evidence" value="ECO:0007669"/>
    <property type="project" value="UniProtKB-SubCell"/>
</dbReference>
<feature type="transmembrane region" description="Helical" evidence="7">
    <location>
        <begin position="36"/>
        <end position="59"/>
    </location>
</feature>
<evidence type="ECO:0000256" key="3">
    <source>
        <dbReference type="ARBA" id="ARBA00022475"/>
    </source>
</evidence>
<accession>A0A4P6JMC9</accession>
<evidence type="ECO:0000256" key="5">
    <source>
        <dbReference type="ARBA" id="ARBA00022989"/>
    </source>
</evidence>
<keyword evidence="4 7" id="KW-0812">Transmembrane</keyword>
<evidence type="ECO:0000256" key="7">
    <source>
        <dbReference type="RuleBase" id="RU363032"/>
    </source>
</evidence>
<dbReference type="CDD" id="cd06261">
    <property type="entry name" value="TM_PBP2"/>
    <property type="match status" value="1"/>
</dbReference>
<feature type="transmembrane region" description="Helical" evidence="7">
    <location>
        <begin position="286"/>
        <end position="308"/>
    </location>
</feature>
<dbReference type="KEGG" id="kbs:EPA93_07320"/>
<dbReference type="PANTHER" id="PTHR43005">
    <property type="entry name" value="BLR7065 PROTEIN"/>
    <property type="match status" value="1"/>
</dbReference>
<feature type="transmembrane region" description="Helical" evidence="7">
    <location>
        <begin position="94"/>
        <end position="119"/>
    </location>
</feature>
<evidence type="ECO:0000259" key="8">
    <source>
        <dbReference type="PROSITE" id="PS50928"/>
    </source>
</evidence>
<dbReference type="RefSeq" id="WP_129886423.1">
    <property type="nucleotide sequence ID" value="NZ_CP035758.1"/>
</dbReference>
<feature type="domain" description="ABC transmembrane type-1" evidence="8">
    <location>
        <begin position="94"/>
        <end position="309"/>
    </location>
</feature>
<evidence type="ECO:0000313" key="9">
    <source>
        <dbReference type="EMBL" id="QBD75826.1"/>
    </source>
</evidence>
<keyword evidence="2 7" id="KW-0813">Transport</keyword>
<gene>
    <name evidence="9" type="ORF">EPA93_07320</name>
</gene>
<proteinExistence type="inferred from homology"/>
<dbReference type="InterPro" id="IPR035906">
    <property type="entry name" value="MetI-like_sf"/>
</dbReference>
<dbReference type="GO" id="GO:0055085">
    <property type="term" value="P:transmembrane transport"/>
    <property type="evidence" value="ECO:0007669"/>
    <property type="project" value="InterPro"/>
</dbReference>
<dbReference type="OrthoDB" id="9788108at2"/>
<protein>
    <submittedName>
        <fullName evidence="9">Sugar ABC transporter permease</fullName>
    </submittedName>
</protein>
<evidence type="ECO:0000256" key="2">
    <source>
        <dbReference type="ARBA" id="ARBA00022448"/>
    </source>
</evidence>
<evidence type="ECO:0000256" key="1">
    <source>
        <dbReference type="ARBA" id="ARBA00004651"/>
    </source>
</evidence>
<evidence type="ECO:0000256" key="4">
    <source>
        <dbReference type="ARBA" id="ARBA00022692"/>
    </source>
</evidence>
<dbReference type="SUPFAM" id="SSF161098">
    <property type="entry name" value="MetI-like"/>
    <property type="match status" value="1"/>
</dbReference>
<dbReference type="InterPro" id="IPR000515">
    <property type="entry name" value="MetI-like"/>
</dbReference>
<dbReference type="EMBL" id="CP035758">
    <property type="protein sequence ID" value="QBD75826.1"/>
    <property type="molecule type" value="Genomic_DNA"/>
</dbReference>
<feature type="transmembrane region" description="Helical" evidence="7">
    <location>
        <begin position="131"/>
        <end position="151"/>
    </location>
</feature>
<comment type="subcellular location">
    <subcellularLocation>
        <location evidence="1 7">Cell membrane</location>
        <topology evidence="1 7">Multi-pass membrane protein</topology>
    </subcellularLocation>
</comment>
<name>A0A4P6JMC9_KTERU</name>
<keyword evidence="3" id="KW-1003">Cell membrane</keyword>
<dbReference type="PROSITE" id="PS50928">
    <property type="entry name" value="ABC_TM1"/>
    <property type="match status" value="1"/>
</dbReference>
<reference evidence="9 10" key="1">
    <citation type="submission" date="2019-01" db="EMBL/GenBank/DDBJ databases">
        <title>Ktedonosporobacter rubrisoli SCAWS-G2.</title>
        <authorList>
            <person name="Huang Y."/>
            <person name="Yan B."/>
        </authorList>
    </citation>
    <scope>NUCLEOTIDE SEQUENCE [LARGE SCALE GENOMIC DNA]</scope>
    <source>
        <strain evidence="9 10">SCAWS-G2</strain>
    </source>
</reference>
<keyword evidence="10" id="KW-1185">Reference proteome</keyword>
<dbReference type="Pfam" id="PF00528">
    <property type="entry name" value="BPD_transp_1"/>
    <property type="match status" value="1"/>
</dbReference>
<keyword evidence="5 7" id="KW-1133">Transmembrane helix</keyword>
<evidence type="ECO:0000256" key="6">
    <source>
        <dbReference type="ARBA" id="ARBA00023136"/>
    </source>
</evidence>